<dbReference type="NCBIfam" id="TIGR00690">
    <property type="entry name" value="rpoZ"/>
    <property type="match status" value="1"/>
</dbReference>
<evidence type="ECO:0000313" key="10">
    <source>
        <dbReference type="EMBL" id="HIR39362.1"/>
    </source>
</evidence>
<dbReference type="AlphaFoldDB" id="A0A9D1DAN6"/>
<keyword evidence="7" id="KW-0804">Transcription</keyword>
<dbReference type="Pfam" id="PF01192">
    <property type="entry name" value="RNA_pol_Rpb6"/>
    <property type="match status" value="1"/>
</dbReference>
<dbReference type="SMART" id="SM01409">
    <property type="entry name" value="RNA_pol_Rpb6"/>
    <property type="match status" value="1"/>
</dbReference>
<comment type="caution">
    <text evidence="10">The sequence shown here is derived from an EMBL/GenBank/DDBJ whole genome shotgun (WGS) entry which is preliminary data.</text>
</comment>
<evidence type="ECO:0000256" key="4">
    <source>
        <dbReference type="ARBA" id="ARBA00022478"/>
    </source>
</evidence>
<dbReference type="Gene3D" id="3.90.940.10">
    <property type="match status" value="1"/>
</dbReference>
<dbReference type="InterPro" id="IPR003716">
    <property type="entry name" value="DNA-dir_RNA_pol_omega"/>
</dbReference>
<evidence type="ECO:0000256" key="1">
    <source>
        <dbReference type="ARBA" id="ARBA00006711"/>
    </source>
</evidence>
<keyword evidence="4 10" id="KW-0240">DNA-directed RNA polymerase</keyword>
<evidence type="ECO:0000256" key="5">
    <source>
        <dbReference type="ARBA" id="ARBA00022679"/>
    </source>
</evidence>
<protein>
    <recommendedName>
        <fullName evidence="3">DNA-directed RNA polymerase subunit omega</fullName>
        <ecNumber evidence="2">2.7.7.6</ecNumber>
    </recommendedName>
    <alternativeName>
        <fullName evidence="8">Transcriptase subunit omega</fullName>
    </alternativeName>
</protein>
<keyword evidence="6 10" id="KW-0548">Nucleotidyltransferase</keyword>
<dbReference type="EC" id="2.7.7.6" evidence="2"/>
<reference evidence="10" key="1">
    <citation type="submission" date="2020-10" db="EMBL/GenBank/DDBJ databases">
        <authorList>
            <person name="Gilroy R."/>
        </authorList>
    </citation>
    <scope>NUCLEOTIDE SEQUENCE</scope>
    <source>
        <strain evidence="10">ChiW25-3613</strain>
    </source>
</reference>
<sequence length="70" mass="7777">MINKPAVDELLEKLSADGHEASRYELCVVAAKRARQIIEQNSGRELPNKMKEITAACYEIESGKVTSVKD</sequence>
<evidence type="ECO:0000256" key="7">
    <source>
        <dbReference type="ARBA" id="ARBA00023163"/>
    </source>
</evidence>
<dbReference type="GO" id="GO:0006351">
    <property type="term" value="P:DNA-templated transcription"/>
    <property type="evidence" value="ECO:0007669"/>
    <property type="project" value="InterPro"/>
</dbReference>
<keyword evidence="5 10" id="KW-0808">Transferase</keyword>
<accession>A0A9D1DAN6</accession>
<comment type="similarity">
    <text evidence="1">Belongs to the RNA polymerase subunit omega family.</text>
</comment>
<organism evidence="10 11">
    <name type="scientific">Candidatus Coproplasma stercoripullorum</name>
    <dbReference type="NCBI Taxonomy" id="2840751"/>
    <lineage>
        <taxon>Bacteria</taxon>
        <taxon>Bacillati</taxon>
        <taxon>Bacillota</taxon>
        <taxon>Clostridia</taxon>
        <taxon>Eubacteriales</taxon>
        <taxon>Candidatus Coproplasma</taxon>
    </lineage>
</organism>
<dbReference type="EMBL" id="DVHB01000058">
    <property type="protein sequence ID" value="HIR39362.1"/>
    <property type="molecule type" value="Genomic_DNA"/>
</dbReference>
<evidence type="ECO:0000256" key="8">
    <source>
        <dbReference type="ARBA" id="ARBA00029924"/>
    </source>
</evidence>
<dbReference type="Proteomes" id="UP000824179">
    <property type="component" value="Unassembled WGS sequence"/>
</dbReference>
<evidence type="ECO:0000256" key="3">
    <source>
        <dbReference type="ARBA" id="ARBA00013725"/>
    </source>
</evidence>
<gene>
    <name evidence="10" type="primary">rpoZ</name>
    <name evidence="10" type="ORF">IAB90_03165</name>
</gene>
<dbReference type="InterPro" id="IPR036161">
    <property type="entry name" value="RPB6/omega-like_sf"/>
</dbReference>
<evidence type="ECO:0000256" key="2">
    <source>
        <dbReference type="ARBA" id="ARBA00012418"/>
    </source>
</evidence>
<proteinExistence type="inferred from homology"/>
<name>A0A9D1DAN6_9FIRM</name>
<reference evidence="10" key="2">
    <citation type="journal article" date="2021" name="PeerJ">
        <title>Extensive microbial diversity within the chicken gut microbiome revealed by metagenomics and culture.</title>
        <authorList>
            <person name="Gilroy R."/>
            <person name="Ravi A."/>
            <person name="Getino M."/>
            <person name="Pursley I."/>
            <person name="Horton D.L."/>
            <person name="Alikhan N.F."/>
            <person name="Baker D."/>
            <person name="Gharbi K."/>
            <person name="Hall N."/>
            <person name="Watson M."/>
            <person name="Adriaenssens E.M."/>
            <person name="Foster-Nyarko E."/>
            <person name="Jarju S."/>
            <person name="Secka A."/>
            <person name="Antonio M."/>
            <person name="Oren A."/>
            <person name="Chaudhuri R.R."/>
            <person name="La Ragione R."/>
            <person name="Hildebrand F."/>
            <person name="Pallen M.J."/>
        </authorList>
    </citation>
    <scope>NUCLEOTIDE SEQUENCE</scope>
    <source>
        <strain evidence="10">ChiW25-3613</strain>
    </source>
</reference>
<evidence type="ECO:0000256" key="6">
    <source>
        <dbReference type="ARBA" id="ARBA00022695"/>
    </source>
</evidence>
<dbReference type="GO" id="GO:0003899">
    <property type="term" value="F:DNA-directed RNA polymerase activity"/>
    <property type="evidence" value="ECO:0007669"/>
    <property type="project" value="UniProtKB-EC"/>
</dbReference>
<evidence type="ECO:0000256" key="9">
    <source>
        <dbReference type="ARBA" id="ARBA00048552"/>
    </source>
</evidence>
<evidence type="ECO:0000313" key="11">
    <source>
        <dbReference type="Proteomes" id="UP000824179"/>
    </source>
</evidence>
<dbReference type="GO" id="GO:0003677">
    <property type="term" value="F:DNA binding"/>
    <property type="evidence" value="ECO:0007669"/>
    <property type="project" value="InterPro"/>
</dbReference>
<dbReference type="InterPro" id="IPR006110">
    <property type="entry name" value="Pol_omega/Rpo6/RPB6"/>
</dbReference>
<comment type="catalytic activity">
    <reaction evidence="9">
        <text>RNA(n) + a ribonucleoside 5'-triphosphate = RNA(n+1) + diphosphate</text>
        <dbReference type="Rhea" id="RHEA:21248"/>
        <dbReference type="Rhea" id="RHEA-COMP:14527"/>
        <dbReference type="Rhea" id="RHEA-COMP:17342"/>
        <dbReference type="ChEBI" id="CHEBI:33019"/>
        <dbReference type="ChEBI" id="CHEBI:61557"/>
        <dbReference type="ChEBI" id="CHEBI:140395"/>
        <dbReference type="EC" id="2.7.7.6"/>
    </reaction>
</comment>
<dbReference type="SUPFAM" id="SSF63562">
    <property type="entry name" value="RPB6/omega subunit-like"/>
    <property type="match status" value="1"/>
</dbReference>
<dbReference type="GO" id="GO:0000428">
    <property type="term" value="C:DNA-directed RNA polymerase complex"/>
    <property type="evidence" value="ECO:0007669"/>
    <property type="project" value="UniProtKB-KW"/>
</dbReference>